<keyword evidence="3" id="KW-1185">Reference proteome</keyword>
<dbReference type="AlphaFoldDB" id="A0AAW0GLE4"/>
<protein>
    <submittedName>
        <fullName evidence="2">Uncharacterized protein</fullName>
    </submittedName>
</protein>
<comment type="caution">
    <text evidence="2">The sequence shown here is derived from an EMBL/GenBank/DDBJ whole genome shotgun (WGS) entry which is preliminary data.</text>
</comment>
<evidence type="ECO:0000313" key="2">
    <source>
        <dbReference type="EMBL" id="KAK7692624.1"/>
    </source>
</evidence>
<sequence>MPSERSQTDLDLRRRPSPFPTHPGDNHKFNYQAYTYCQSTTQLASESILCYKTKILWLYNHDKLCY</sequence>
<feature type="compositionally biased region" description="Basic and acidic residues" evidence="1">
    <location>
        <begin position="1"/>
        <end position="14"/>
    </location>
</feature>
<dbReference type="EMBL" id="JASBNA010000004">
    <property type="protein sequence ID" value="KAK7692624.1"/>
    <property type="molecule type" value="Genomic_DNA"/>
</dbReference>
<gene>
    <name evidence="2" type="ORF">QCA50_004257</name>
</gene>
<accession>A0AAW0GLE4</accession>
<name>A0AAW0GLE4_9APHY</name>
<evidence type="ECO:0000313" key="3">
    <source>
        <dbReference type="Proteomes" id="UP001385951"/>
    </source>
</evidence>
<evidence type="ECO:0000256" key="1">
    <source>
        <dbReference type="SAM" id="MobiDB-lite"/>
    </source>
</evidence>
<organism evidence="2 3">
    <name type="scientific">Cerrena zonata</name>
    <dbReference type="NCBI Taxonomy" id="2478898"/>
    <lineage>
        <taxon>Eukaryota</taxon>
        <taxon>Fungi</taxon>
        <taxon>Dikarya</taxon>
        <taxon>Basidiomycota</taxon>
        <taxon>Agaricomycotina</taxon>
        <taxon>Agaricomycetes</taxon>
        <taxon>Polyporales</taxon>
        <taxon>Cerrenaceae</taxon>
        <taxon>Cerrena</taxon>
    </lineage>
</organism>
<dbReference type="Proteomes" id="UP001385951">
    <property type="component" value="Unassembled WGS sequence"/>
</dbReference>
<reference evidence="2 3" key="1">
    <citation type="submission" date="2022-09" db="EMBL/GenBank/DDBJ databases">
        <authorList>
            <person name="Palmer J.M."/>
        </authorList>
    </citation>
    <scope>NUCLEOTIDE SEQUENCE [LARGE SCALE GENOMIC DNA]</scope>
    <source>
        <strain evidence="2 3">DSM 7382</strain>
    </source>
</reference>
<feature type="region of interest" description="Disordered" evidence="1">
    <location>
        <begin position="1"/>
        <end position="26"/>
    </location>
</feature>
<proteinExistence type="predicted"/>